<sequence>MVSKIFQKAVQSGGQILADGSVYTWRYGKKNPNMLIQRTVAPNGNYAIQLSENGNIFKKVSKCFLNGTSEVVDTYNSKTGKGIYLSSVDAAEGGARFYKVFDKVKENGISQDGLIYLIRNNDSFRYLCNIRTFDGQSCQPKPGTTFAWFAQKFGELFNR</sequence>
<gene>
    <name evidence="1" type="ORF">IAC76_01090</name>
</gene>
<dbReference type="Proteomes" id="UP000823632">
    <property type="component" value="Unassembled WGS sequence"/>
</dbReference>
<protein>
    <submittedName>
        <fullName evidence="1">Uncharacterized protein</fullName>
    </submittedName>
</protein>
<organism evidence="1 2">
    <name type="scientific">Candidatus Scatousia excrementipullorum</name>
    <dbReference type="NCBI Taxonomy" id="2840936"/>
    <lineage>
        <taxon>Bacteria</taxon>
        <taxon>Candidatus Scatousia</taxon>
    </lineage>
</organism>
<reference evidence="1" key="1">
    <citation type="submission" date="2020-10" db="EMBL/GenBank/DDBJ databases">
        <authorList>
            <person name="Gilroy R."/>
        </authorList>
    </citation>
    <scope>NUCLEOTIDE SEQUENCE</scope>
    <source>
        <strain evidence="1">10192</strain>
    </source>
</reference>
<name>A0A9D9DNK3_9BACT</name>
<evidence type="ECO:0000313" key="1">
    <source>
        <dbReference type="EMBL" id="MBO8429958.1"/>
    </source>
</evidence>
<dbReference type="EMBL" id="JADIND010000023">
    <property type="protein sequence ID" value="MBO8429958.1"/>
    <property type="molecule type" value="Genomic_DNA"/>
</dbReference>
<dbReference type="AlphaFoldDB" id="A0A9D9DNK3"/>
<proteinExistence type="predicted"/>
<accession>A0A9D9DNK3</accession>
<reference evidence="1" key="2">
    <citation type="journal article" date="2021" name="PeerJ">
        <title>Extensive microbial diversity within the chicken gut microbiome revealed by metagenomics and culture.</title>
        <authorList>
            <person name="Gilroy R."/>
            <person name="Ravi A."/>
            <person name="Getino M."/>
            <person name="Pursley I."/>
            <person name="Horton D.L."/>
            <person name="Alikhan N.F."/>
            <person name="Baker D."/>
            <person name="Gharbi K."/>
            <person name="Hall N."/>
            <person name="Watson M."/>
            <person name="Adriaenssens E.M."/>
            <person name="Foster-Nyarko E."/>
            <person name="Jarju S."/>
            <person name="Secka A."/>
            <person name="Antonio M."/>
            <person name="Oren A."/>
            <person name="Chaudhuri R.R."/>
            <person name="La Ragione R."/>
            <person name="Hildebrand F."/>
            <person name="Pallen M.J."/>
        </authorList>
    </citation>
    <scope>NUCLEOTIDE SEQUENCE</scope>
    <source>
        <strain evidence="1">10192</strain>
    </source>
</reference>
<evidence type="ECO:0000313" key="2">
    <source>
        <dbReference type="Proteomes" id="UP000823632"/>
    </source>
</evidence>
<comment type="caution">
    <text evidence="1">The sequence shown here is derived from an EMBL/GenBank/DDBJ whole genome shotgun (WGS) entry which is preliminary data.</text>
</comment>